<dbReference type="EMBL" id="WBVQ01000001">
    <property type="protein sequence ID" value="KAB2817383.1"/>
    <property type="molecule type" value="Genomic_DNA"/>
</dbReference>
<sequence length="198" mass="22600">MKRIHTYAIALLAFSSFHSQAQDWSLEVDKENIKVYTREVEGSSMDEFKAITTLNFPLSKVFETLKDASVLSEWSKNTSHCEVVEAKDNVQYRYSISDAPFPIDDRDSYVKFTYTESANRVRIDIEAVPEYGPKKEDYVRVTESKGYYLLEKLADNQTRITYQLHAEPGGSVPGWLANSASTDIPFNALTGLKQYLEE</sequence>
<dbReference type="OrthoDB" id="5734556at2"/>
<dbReference type="PROSITE" id="PS50848">
    <property type="entry name" value="START"/>
    <property type="match status" value="1"/>
</dbReference>
<reference evidence="3 4" key="1">
    <citation type="submission" date="2019-10" db="EMBL/GenBank/DDBJ databases">
        <title>Genome sequence of Phaeocystidibacter marisrubri JCM30614 (type strain).</title>
        <authorList>
            <person name="Bowman J.P."/>
        </authorList>
    </citation>
    <scope>NUCLEOTIDE SEQUENCE [LARGE SCALE GENOMIC DNA]</scope>
    <source>
        <strain evidence="3 4">JCM 30614</strain>
    </source>
</reference>
<dbReference type="CDD" id="cd08876">
    <property type="entry name" value="START_1"/>
    <property type="match status" value="1"/>
</dbReference>
<dbReference type="Proteomes" id="UP000484164">
    <property type="component" value="Unassembled WGS sequence"/>
</dbReference>
<name>A0A6L3ZID3_9FLAO</name>
<feature type="chain" id="PRO_5026652720" description="START domain-containing protein" evidence="1">
    <location>
        <begin position="22"/>
        <end position="198"/>
    </location>
</feature>
<keyword evidence="1" id="KW-0732">Signal</keyword>
<dbReference type="SUPFAM" id="SSF55961">
    <property type="entry name" value="Bet v1-like"/>
    <property type="match status" value="1"/>
</dbReference>
<evidence type="ECO:0000259" key="2">
    <source>
        <dbReference type="PROSITE" id="PS50848"/>
    </source>
</evidence>
<dbReference type="PANTHER" id="PTHR19308:SF14">
    <property type="entry name" value="START DOMAIN-CONTAINING PROTEIN"/>
    <property type="match status" value="1"/>
</dbReference>
<dbReference type="SMART" id="SM00234">
    <property type="entry name" value="START"/>
    <property type="match status" value="1"/>
</dbReference>
<dbReference type="InterPro" id="IPR023393">
    <property type="entry name" value="START-like_dom_sf"/>
</dbReference>
<evidence type="ECO:0000256" key="1">
    <source>
        <dbReference type="SAM" id="SignalP"/>
    </source>
</evidence>
<feature type="signal peptide" evidence="1">
    <location>
        <begin position="1"/>
        <end position="21"/>
    </location>
</feature>
<dbReference type="RefSeq" id="WP_151691954.1">
    <property type="nucleotide sequence ID" value="NZ_BMGX01000002.1"/>
</dbReference>
<feature type="domain" description="START" evidence="2">
    <location>
        <begin position="19"/>
        <end position="198"/>
    </location>
</feature>
<comment type="caution">
    <text evidence="3">The sequence shown here is derived from an EMBL/GenBank/DDBJ whole genome shotgun (WGS) entry which is preliminary data.</text>
</comment>
<dbReference type="InterPro" id="IPR028347">
    <property type="entry name" value="START_dom_prot"/>
</dbReference>
<dbReference type="PIRSF" id="PIRSF039033">
    <property type="entry name" value="START_dom"/>
    <property type="match status" value="1"/>
</dbReference>
<protein>
    <recommendedName>
        <fullName evidence="2">START domain-containing protein</fullName>
    </recommendedName>
</protein>
<dbReference type="AlphaFoldDB" id="A0A6L3ZID3"/>
<dbReference type="InterPro" id="IPR002913">
    <property type="entry name" value="START_lipid-bd_dom"/>
</dbReference>
<evidence type="ECO:0000313" key="3">
    <source>
        <dbReference type="EMBL" id="KAB2817383.1"/>
    </source>
</evidence>
<dbReference type="Pfam" id="PF01852">
    <property type="entry name" value="START"/>
    <property type="match status" value="1"/>
</dbReference>
<gene>
    <name evidence="3" type="ORF">F8C82_03030</name>
</gene>
<keyword evidence="4" id="KW-1185">Reference proteome</keyword>
<dbReference type="PANTHER" id="PTHR19308">
    <property type="entry name" value="PHOSPHATIDYLCHOLINE TRANSFER PROTEIN"/>
    <property type="match status" value="1"/>
</dbReference>
<dbReference type="GO" id="GO:0005737">
    <property type="term" value="C:cytoplasm"/>
    <property type="evidence" value="ECO:0007669"/>
    <property type="project" value="UniProtKB-ARBA"/>
</dbReference>
<dbReference type="GO" id="GO:0008289">
    <property type="term" value="F:lipid binding"/>
    <property type="evidence" value="ECO:0007669"/>
    <property type="project" value="InterPro"/>
</dbReference>
<dbReference type="InterPro" id="IPR051213">
    <property type="entry name" value="START_lipid_transfer"/>
</dbReference>
<organism evidence="3 4">
    <name type="scientific">Phaeocystidibacter marisrubri</name>
    <dbReference type="NCBI Taxonomy" id="1577780"/>
    <lineage>
        <taxon>Bacteria</taxon>
        <taxon>Pseudomonadati</taxon>
        <taxon>Bacteroidota</taxon>
        <taxon>Flavobacteriia</taxon>
        <taxon>Flavobacteriales</taxon>
        <taxon>Phaeocystidibacteraceae</taxon>
        <taxon>Phaeocystidibacter</taxon>
    </lineage>
</organism>
<dbReference type="Gene3D" id="3.30.530.20">
    <property type="match status" value="1"/>
</dbReference>
<accession>A0A6L3ZID3</accession>
<proteinExistence type="predicted"/>
<evidence type="ECO:0000313" key="4">
    <source>
        <dbReference type="Proteomes" id="UP000484164"/>
    </source>
</evidence>